<reference evidence="2" key="2">
    <citation type="submission" date="2025-09" db="UniProtKB">
        <authorList>
            <consortium name="Ensembl"/>
        </authorList>
    </citation>
    <scope>IDENTIFICATION</scope>
</reference>
<dbReference type="PANTHER" id="PTHR46254">
    <property type="entry name" value="PROTEIN GVQW1-RELATED"/>
    <property type="match status" value="1"/>
</dbReference>
<dbReference type="Proteomes" id="UP000233100">
    <property type="component" value="Unplaced"/>
</dbReference>
<feature type="signal peptide" evidence="1">
    <location>
        <begin position="1"/>
        <end position="18"/>
    </location>
</feature>
<keyword evidence="3" id="KW-1185">Reference proteome</keyword>
<reference evidence="2" key="1">
    <citation type="submission" date="2025-08" db="UniProtKB">
        <authorList>
            <consortium name="Ensembl"/>
        </authorList>
    </citation>
    <scope>IDENTIFICATION</scope>
</reference>
<dbReference type="PANTHER" id="PTHR46254:SF6">
    <property type="entry name" value="HIGH MOBILITY GROUP AT-HOOK 2"/>
    <property type="match status" value="1"/>
</dbReference>
<dbReference type="AlphaFoldDB" id="A0A7N9CBC1"/>
<proteinExistence type="predicted"/>
<keyword evidence="1" id="KW-0732">Signal</keyword>
<evidence type="ECO:0000313" key="2">
    <source>
        <dbReference type="Ensembl" id="ENSMFAP00000047211.1"/>
    </source>
</evidence>
<sequence>MRVLPGLLRLLVAPGFWGLQPNHSSLCLSSRGLRPVCSLKSTLDVGFRPTRIIWCDLTLESYICKDPFSFSFFHFLFCLFLRRGSRSIAQAEVQWCNLGSLQPPPSRYKQFSCLSLLSSWDYKYVPQRLTNFSVFLFSRDGVSPCWPGWS</sequence>
<dbReference type="GeneTree" id="ENSGT00940000161627"/>
<accession>A0A7N9CBC1</accession>
<evidence type="ECO:0000256" key="1">
    <source>
        <dbReference type="SAM" id="SignalP"/>
    </source>
</evidence>
<protein>
    <recommendedName>
        <fullName evidence="4">Secreted protein</fullName>
    </recommendedName>
</protein>
<organism evidence="2 3">
    <name type="scientific">Macaca fascicularis</name>
    <name type="common">Crab-eating macaque</name>
    <name type="synonym">Cynomolgus monkey</name>
    <dbReference type="NCBI Taxonomy" id="9541"/>
    <lineage>
        <taxon>Eukaryota</taxon>
        <taxon>Metazoa</taxon>
        <taxon>Chordata</taxon>
        <taxon>Craniata</taxon>
        <taxon>Vertebrata</taxon>
        <taxon>Euteleostomi</taxon>
        <taxon>Mammalia</taxon>
        <taxon>Eutheria</taxon>
        <taxon>Euarchontoglires</taxon>
        <taxon>Primates</taxon>
        <taxon>Haplorrhini</taxon>
        <taxon>Catarrhini</taxon>
        <taxon>Cercopithecidae</taxon>
        <taxon>Cercopithecinae</taxon>
        <taxon>Macaca</taxon>
    </lineage>
</organism>
<dbReference type="Ensembl" id="ENSMFAT00000073032.1">
    <property type="protein sequence ID" value="ENSMFAP00000047211.1"/>
    <property type="gene ID" value="ENSMFAG00000061598.1"/>
</dbReference>
<name>A0A7N9CBC1_MACFA</name>
<feature type="chain" id="PRO_5031412241" description="Secreted protein" evidence="1">
    <location>
        <begin position="19"/>
        <end position="150"/>
    </location>
</feature>
<evidence type="ECO:0000313" key="3">
    <source>
        <dbReference type="Proteomes" id="UP000233100"/>
    </source>
</evidence>
<evidence type="ECO:0008006" key="4">
    <source>
        <dbReference type="Google" id="ProtNLM"/>
    </source>
</evidence>